<accession>A0ABD6BZH6</accession>
<dbReference type="EMBL" id="JBHUDB010000002">
    <property type="protein sequence ID" value="MFD1570095.1"/>
    <property type="molecule type" value="Genomic_DNA"/>
</dbReference>
<organism evidence="2 3">
    <name type="scientific">Halorubrum laminariae</name>
    <dbReference type="NCBI Taxonomy" id="1433523"/>
    <lineage>
        <taxon>Archaea</taxon>
        <taxon>Methanobacteriati</taxon>
        <taxon>Methanobacteriota</taxon>
        <taxon>Stenosarchaea group</taxon>
        <taxon>Halobacteria</taxon>
        <taxon>Halobacteriales</taxon>
        <taxon>Haloferacaceae</taxon>
        <taxon>Halorubrum</taxon>
    </lineage>
</organism>
<protein>
    <submittedName>
        <fullName evidence="2">Uncharacterized protein</fullName>
    </submittedName>
</protein>
<evidence type="ECO:0000313" key="2">
    <source>
        <dbReference type="EMBL" id="MFD1570095.1"/>
    </source>
</evidence>
<gene>
    <name evidence="2" type="ORF">ACFR9T_05775</name>
</gene>
<feature type="region of interest" description="Disordered" evidence="1">
    <location>
        <begin position="101"/>
        <end position="126"/>
    </location>
</feature>
<name>A0ABD6BZH6_9EURY</name>
<dbReference type="RefSeq" id="WP_256397095.1">
    <property type="nucleotide sequence ID" value="NZ_JANHDL010000004.1"/>
</dbReference>
<keyword evidence="3" id="KW-1185">Reference proteome</keyword>
<proteinExistence type="predicted"/>
<comment type="caution">
    <text evidence="2">The sequence shown here is derived from an EMBL/GenBank/DDBJ whole genome shotgun (WGS) entry which is preliminary data.</text>
</comment>
<feature type="compositionally biased region" description="Polar residues" evidence="1">
    <location>
        <begin position="112"/>
        <end position="126"/>
    </location>
</feature>
<dbReference type="Proteomes" id="UP001597185">
    <property type="component" value="Unassembled WGS sequence"/>
</dbReference>
<evidence type="ECO:0000256" key="1">
    <source>
        <dbReference type="SAM" id="MobiDB-lite"/>
    </source>
</evidence>
<evidence type="ECO:0000313" key="3">
    <source>
        <dbReference type="Proteomes" id="UP001597185"/>
    </source>
</evidence>
<reference evidence="2 3" key="1">
    <citation type="journal article" date="2019" name="Int. J. Syst. Evol. Microbiol.">
        <title>The Global Catalogue of Microorganisms (GCM) 10K type strain sequencing project: providing services to taxonomists for standard genome sequencing and annotation.</title>
        <authorList>
            <consortium name="The Broad Institute Genomics Platform"/>
            <consortium name="The Broad Institute Genome Sequencing Center for Infectious Disease"/>
            <person name="Wu L."/>
            <person name="Ma J."/>
        </authorList>
    </citation>
    <scope>NUCLEOTIDE SEQUENCE [LARGE SCALE GENOMIC DNA]</scope>
    <source>
        <strain evidence="2 3">CGMCC 1.12689</strain>
    </source>
</reference>
<dbReference type="AlphaFoldDB" id="A0ABD6BZH6"/>
<sequence>MTHANNLDDSPPERDEFKTIYSPYRPFPHGAKKALANAADAVEYPEDHSRYAYVSDLPDEETLDSWELSHVKYDSPDETWVTDSGEEVLIYTDRVIVDGRVTQMDPGDAKSQARSQDSFTRTESPA</sequence>